<dbReference type="PANTHER" id="PTHR46898:SF3">
    <property type="entry name" value="FUNGAL LIPASE-LIKE DOMAIN-CONTAINING PROTEIN"/>
    <property type="match status" value="1"/>
</dbReference>
<accession>A0ABQ8A6U5</accession>
<dbReference type="SUPFAM" id="SSF53474">
    <property type="entry name" value="alpha/beta-Hydrolases"/>
    <property type="match status" value="3"/>
</dbReference>
<dbReference type="InterPro" id="IPR002921">
    <property type="entry name" value="Fungal_lipase-type"/>
</dbReference>
<dbReference type="InterPro" id="IPR003854">
    <property type="entry name" value="GASA"/>
</dbReference>
<evidence type="ECO:0000256" key="2">
    <source>
        <dbReference type="ARBA" id="ARBA00004496"/>
    </source>
</evidence>
<dbReference type="Gene3D" id="3.40.50.1820">
    <property type="entry name" value="alpha/beta hydrolase"/>
    <property type="match status" value="3"/>
</dbReference>
<dbReference type="InterPro" id="IPR044603">
    <property type="entry name" value="SAG101-like"/>
</dbReference>
<feature type="region of interest" description="Disordered" evidence="7">
    <location>
        <begin position="125"/>
        <end position="315"/>
    </location>
</feature>
<dbReference type="InterPro" id="IPR041266">
    <property type="entry name" value="EDS1_EP"/>
</dbReference>
<feature type="domain" description="Fungal lipase-type" evidence="8">
    <location>
        <begin position="969"/>
        <end position="1044"/>
    </location>
</feature>
<evidence type="ECO:0000259" key="9">
    <source>
        <dbReference type="Pfam" id="PF18117"/>
    </source>
</evidence>
<feature type="domain" description="Fungal lipase-type" evidence="8">
    <location>
        <begin position="450"/>
        <end position="540"/>
    </location>
</feature>
<dbReference type="PANTHER" id="PTHR46898">
    <property type="entry name" value="SENESCENCE-ASSOCIATED CARBOXYLESTERASE 101"/>
    <property type="match status" value="1"/>
</dbReference>
<evidence type="ECO:0000313" key="10">
    <source>
        <dbReference type="EMBL" id="KAH0888243.1"/>
    </source>
</evidence>
<gene>
    <name evidence="10" type="ORF">HID58_050672</name>
</gene>
<reference evidence="10 11" key="1">
    <citation type="submission" date="2021-05" db="EMBL/GenBank/DDBJ databases">
        <title>Genome Assembly of Synthetic Allotetraploid Brassica napus Reveals Homoeologous Exchanges between Subgenomes.</title>
        <authorList>
            <person name="Davis J.T."/>
        </authorList>
    </citation>
    <scope>NUCLEOTIDE SEQUENCE [LARGE SCALE GENOMIC DNA]</scope>
    <source>
        <strain evidence="11">cv. Da-Ae</strain>
        <tissue evidence="10">Seedling</tissue>
    </source>
</reference>
<keyword evidence="4" id="KW-0378">Hydrolase</keyword>
<keyword evidence="6" id="KW-0539">Nucleus</keyword>
<evidence type="ECO:0000256" key="6">
    <source>
        <dbReference type="ARBA" id="ARBA00023242"/>
    </source>
</evidence>
<dbReference type="PRINTS" id="PR01217">
    <property type="entry name" value="PRICHEXTENSN"/>
</dbReference>
<proteinExistence type="predicted"/>
<keyword evidence="11" id="KW-1185">Reference proteome</keyword>
<dbReference type="Proteomes" id="UP000824890">
    <property type="component" value="Unassembled WGS sequence"/>
</dbReference>
<feature type="domain" description="EDS1 EP" evidence="9">
    <location>
        <begin position="1646"/>
        <end position="1845"/>
    </location>
</feature>
<evidence type="ECO:0000256" key="5">
    <source>
        <dbReference type="ARBA" id="ARBA00022821"/>
    </source>
</evidence>
<feature type="compositionally biased region" description="Pro residues" evidence="7">
    <location>
        <begin position="140"/>
        <end position="315"/>
    </location>
</feature>
<evidence type="ECO:0000259" key="8">
    <source>
        <dbReference type="Pfam" id="PF01764"/>
    </source>
</evidence>
<protein>
    <submittedName>
        <fullName evidence="10">Uncharacterized protein</fullName>
    </submittedName>
</protein>
<feature type="compositionally biased region" description="Polar residues" evidence="7">
    <location>
        <begin position="127"/>
        <end position="136"/>
    </location>
</feature>
<evidence type="ECO:0000313" key="11">
    <source>
        <dbReference type="Proteomes" id="UP000824890"/>
    </source>
</evidence>
<dbReference type="EMBL" id="JAGKQM010000013">
    <property type="protein sequence ID" value="KAH0888243.1"/>
    <property type="molecule type" value="Genomic_DNA"/>
</dbReference>
<dbReference type="Pfam" id="PF18117">
    <property type="entry name" value="EDS1_EP"/>
    <property type="match status" value="3"/>
</dbReference>
<evidence type="ECO:0000256" key="3">
    <source>
        <dbReference type="ARBA" id="ARBA00022490"/>
    </source>
</evidence>
<feature type="domain" description="EDS1 EP" evidence="9">
    <location>
        <begin position="650"/>
        <end position="853"/>
    </location>
</feature>
<evidence type="ECO:0000256" key="7">
    <source>
        <dbReference type="SAM" id="MobiDB-lite"/>
    </source>
</evidence>
<keyword evidence="3" id="KW-0963">Cytoplasm</keyword>
<name>A0ABQ8A6U5_BRANA</name>
<feature type="domain" description="Fungal lipase-type" evidence="8">
    <location>
        <begin position="1450"/>
        <end position="1539"/>
    </location>
</feature>
<keyword evidence="5" id="KW-0611">Plant defense</keyword>
<feature type="domain" description="EDS1 EP" evidence="9">
    <location>
        <begin position="1151"/>
        <end position="1350"/>
    </location>
</feature>
<comment type="caution">
    <text evidence="10">The sequence shown here is derived from an EMBL/GenBank/DDBJ whole genome shotgun (WGS) entry which is preliminary data.</text>
</comment>
<evidence type="ECO:0000256" key="1">
    <source>
        <dbReference type="ARBA" id="ARBA00004123"/>
    </source>
</evidence>
<comment type="subcellular location">
    <subcellularLocation>
        <location evidence="2">Cytoplasm</location>
    </subcellularLocation>
    <subcellularLocation>
        <location evidence="1">Nucleus</location>
    </subcellularLocation>
</comment>
<dbReference type="InterPro" id="IPR029058">
    <property type="entry name" value="AB_hydrolase_fold"/>
</dbReference>
<dbReference type="Pfam" id="PF01764">
    <property type="entry name" value="Lipase_3"/>
    <property type="match status" value="3"/>
</dbReference>
<evidence type="ECO:0000256" key="4">
    <source>
        <dbReference type="ARBA" id="ARBA00022801"/>
    </source>
</evidence>
<organism evidence="10 11">
    <name type="scientific">Brassica napus</name>
    <name type="common">Rape</name>
    <dbReference type="NCBI Taxonomy" id="3708"/>
    <lineage>
        <taxon>Eukaryota</taxon>
        <taxon>Viridiplantae</taxon>
        <taxon>Streptophyta</taxon>
        <taxon>Embryophyta</taxon>
        <taxon>Tracheophyta</taxon>
        <taxon>Spermatophyta</taxon>
        <taxon>Magnoliopsida</taxon>
        <taxon>eudicotyledons</taxon>
        <taxon>Gunneridae</taxon>
        <taxon>Pentapetalae</taxon>
        <taxon>rosids</taxon>
        <taxon>malvids</taxon>
        <taxon>Brassicales</taxon>
        <taxon>Brassicaceae</taxon>
        <taxon>Brassiceae</taxon>
        <taxon>Brassica</taxon>
    </lineage>
</organism>
<sequence>MRADGTLNEAAIPNVTKALQDIDGVSNLKVQVSEGVAVVELSKQTTVQATGVASSLVETIQGAGFKLQTLNLSFEDEDEHKRPLLFNMRLHHFLTSHRMALSLLLVFTFLQVFTNVVSAASKEESNALVSLPTSPTSPAIKPPSPSYKPPSFPTTPIKPPTITPPVKPPTTPVPPTSPPTYKPPTVKPPTTTPVKPPPVQPPYKPPTPPVKPPTLSPVKPPPAYKPPTPTVKPPTTPSVQPPMYKPPTPPVKPPTIPPVKPPTAPVKPTPIPPYKAPPVKPTPPPPAKPPVNPIPSPPVNAPPVKPPSKPPTPPPVRPRINCVSLCGTRCGQHSRKNVCMRACVTCCYRCKCVPPGTKCLELGELVLNSGLLHKSWNRISEVYESTHQNQDSGLQIKIYQEAIHTVVVFVAPSIRKNTPLNSASTLLSGPQDQNPFHFLCSEKISSFSIHTPTNQLFNSAYKNDLIQLKSELLGLLKSKKHVIITGTAIGGSVASLFTLWLLETVEPKLKRPLCITFGSPLIGDASLQQILENSLRSSCFLHVADATQTPITQGFKPFGTFLICFDSEYICIDDPDAVTELLGSTAYTDILSWRDYGRVLDRLTQQEAGDSKLMIDEDVISRMAERAEKTKQRFDQLKKLNEIKISMIFLEWYKKKSKMEKTGYYDRFKTHVACPVSPFDMDIEKRKRELNDYWISLVEEVEKKPQSRKALLKTRSLYSGNNYKRMVEPLDIAECYLSGRTGYRASGRARHYDVLEKWFKAEGLEPARCEKRDLSDLLTFDSCFWSEVEEAMLVINTMKTKVVGRDVLMEKLVRFEEYVWDMIRKREVSPEIFLEGSSFMKWWREYKEIRGFSSSRSDFTEFMNNRIKCLEFGKLVLKSDLLPNSWSKISEVYESTNRNQDSSLKIKIYPETKYTTVVFDAPLLRTNYPSDSASTTLSGTPDQNPFHFLYLEKIPSFSIHAPAYQLFDSAKNDLIHLKSESKKQVILTGAALGGSVASLFTLWLVDTVDPKLRRPLCIAFGSPLIGDASLQQILENSLRNSCFLHVADAAQTLLTQAFKPFGTFLICFDSQCICIDDPETVTELLGGANTDEVVWRDYSEVLGRLVQPLAVETRLIVDDGIINRMADRAANKKLRFDPLIKLNHMKIEMMHLEKYKKKSTMGYYDRFKTNMKSPDSIVDVVTEKRKKELNDYWISLVKEVEKMPQSEKSLLKTRSLFAGHNYRRLVEPLDIAEYYLRGKREYRTTGRSRHYEMLEKWFKAENIKPTRWEGRDLSDLLTFDSCFWADVEEAMLVNNALRTQLVGREVLFEKLMKFEEYVWKMIEKREVSPEIFLEGSSFMKWWKEYKEIKGLHAPPTHFTEKCLELGKLVSNSGVLDKAWSKISAAHGNQVSGLEFKPYHEGIYTIVVFVAPSFPFDSAASTPLSGPEGQNPFHFLRSENIFSFSLHKPAYQLFVSANKNNLTELKLELLGLLKSKKHVIITGAALGGSVASLFTLWLLESVEPNFKRPLCITFGSPLLGDASLQQILENSLWNSCFLHVVADAAQTPVNTNFKPFGTFLIWVGSQCVCIDDPVTVTELLGGANADEIVWRDYSEVLGRLVQPVAVETRLMVDDGVFNRMAERAENKKPRFDPLIKLNDMKIHMIYFEWYKKICKKMKIGYYDHFKTQLVFSYENRRRELNDYWKELVEEVEKTPQSEKSLLKTRSLLSGHNYRRMIEPLDIATYYRDGGKEYRNSRPRHYVTLEKWFKAGVEDEKIPSPARPPGSDLSDLLTFDSCFWADVQEAMRVTDALALKTQVVGREELLEKLMRFEEYVGEMLKKREVSPEIFLEGSSFMKWWREYKEIRALHSPPSYFTQFMIQRKYESYGKPADKE</sequence>
<dbReference type="Pfam" id="PF02704">
    <property type="entry name" value="GASA"/>
    <property type="match status" value="1"/>
</dbReference>